<evidence type="ECO:0000256" key="2">
    <source>
        <dbReference type="ARBA" id="ARBA00022840"/>
    </source>
</evidence>
<dbReference type="Proteomes" id="UP000249061">
    <property type="component" value="Unassembled WGS sequence"/>
</dbReference>
<feature type="domain" description="FHA" evidence="6">
    <location>
        <begin position="23"/>
        <end position="71"/>
    </location>
</feature>
<proteinExistence type="predicted"/>
<dbReference type="SMART" id="SM00240">
    <property type="entry name" value="FHA"/>
    <property type="match status" value="2"/>
</dbReference>
<dbReference type="InterPro" id="IPR002197">
    <property type="entry name" value="HTH_Fis"/>
</dbReference>
<sequence>MPELVFFRRGEEVLRLSLGDERVVLGRGDRCDVVIPDPEVSRQHVALHLEDGRCVLQDLSGKGTEVAGKRITHGDVPDGGDISLGQWRAIFRATGRGDDAMATELGPRTELLASAEATDSPKLPAQVRLRTNGQETTHKLQTESFTAGKDAGNDLVLNQRFVSSRHLKVTRHHNRFTVSDQRSTNGTWINNVRIFEADVPFYTTLRVGEGELIIEPALSKVTAPIETGTYGLIGVDQSIKSLIELIDRVAPSMAAVAIFGESGTGKELVARAIHSQSNRAENTFIPVNCAAISKELIESELFGHEKGSFTGATNARKGAFEEADGGTIFLDEIGELPLDLQAKLLRALESGEIKRVGAPRPTTVDTRVVAATNRDLLAMAREGKFREDLYYRLCVIPLSLPPLRSRPGDIRLIAEHFVRTYAPRGQRVVLLPAAVAALESHPWPGNIRELRNVIHRALLLRRGPNIDAGDLKFDAVPDRPMVSASGGLEHQPGMSLEAQLQRAERLIVESAIKRLQGNKEAAARELVVSRSTLFKRLKEWGLTSNDE</sequence>
<dbReference type="AlphaFoldDB" id="A0A2W5SZH8"/>
<dbReference type="InterPro" id="IPR000253">
    <property type="entry name" value="FHA_dom"/>
</dbReference>
<dbReference type="Gene3D" id="3.40.50.300">
    <property type="entry name" value="P-loop containing nucleotide triphosphate hydrolases"/>
    <property type="match status" value="1"/>
</dbReference>
<dbReference type="InterPro" id="IPR025944">
    <property type="entry name" value="Sigma_54_int_dom_CS"/>
</dbReference>
<dbReference type="PRINTS" id="PR01590">
    <property type="entry name" value="HTHFIS"/>
</dbReference>
<gene>
    <name evidence="8" type="ORF">DI536_23600</name>
</gene>
<dbReference type="PANTHER" id="PTHR32071">
    <property type="entry name" value="TRANSCRIPTIONAL REGULATORY PROTEIN"/>
    <property type="match status" value="1"/>
</dbReference>
<dbReference type="SUPFAM" id="SSF49879">
    <property type="entry name" value="SMAD/FHA domain"/>
    <property type="match status" value="2"/>
</dbReference>
<feature type="domain" description="Sigma-54 factor interaction" evidence="7">
    <location>
        <begin position="232"/>
        <end position="459"/>
    </location>
</feature>
<reference evidence="8 9" key="1">
    <citation type="submission" date="2017-08" db="EMBL/GenBank/DDBJ databases">
        <title>Infants hospitalized years apart are colonized by the same room-sourced microbial strains.</title>
        <authorList>
            <person name="Brooks B."/>
            <person name="Olm M.R."/>
            <person name="Firek B.A."/>
            <person name="Baker R."/>
            <person name="Thomas B.C."/>
            <person name="Morowitz M.J."/>
            <person name="Banfield J.F."/>
        </authorList>
    </citation>
    <scope>NUCLEOTIDE SEQUENCE [LARGE SCALE GENOMIC DNA]</scope>
    <source>
        <strain evidence="8">S2_003_000_R2_14</strain>
    </source>
</reference>
<dbReference type="InterPro" id="IPR025943">
    <property type="entry name" value="Sigma_54_int_dom_ATP-bd_2"/>
</dbReference>
<dbReference type="Pfam" id="PF00498">
    <property type="entry name" value="FHA"/>
    <property type="match status" value="2"/>
</dbReference>
<dbReference type="Gene3D" id="1.10.8.60">
    <property type="match status" value="1"/>
</dbReference>
<dbReference type="InterPro" id="IPR009057">
    <property type="entry name" value="Homeodomain-like_sf"/>
</dbReference>
<evidence type="ECO:0000256" key="4">
    <source>
        <dbReference type="ARBA" id="ARBA00023125"/>
    </source>
</evidence>
<dbReference type="GO" id="GO:0005524">
    <property type="term" value="F:ATP binding"/>
    <property type="evidence" value="ECO:0007669"/>
    <property type="project" value="UniProtKB-KW"/>
</dbReference>
<dbReference type="Gene3D" id="1.10.10.60">
    <property type="entry name" value="Homeodomain-like"/>
    <property type="match status" value="1"/>
</dbReference>
<dbReference type="Pfam" id="PF02954">
    <property type="entry name" value="HTH_8"/>
    <property type="match status" value="1"/>
</dbReference>
<keyword evidence="1" id="KW-0547">Nucleotide-binding</keyword>
<dbReference type="SUPFAM" id="SSF46689">
    <property type="entry name" value="Homeodomain-like"/>
    <property type="match status" value="1"/>
</dbReference>
<dbReference type="InterPro" id="IPR003593">
    <property type="entry name" value="AAA+_ATPase"/>
</dbReference>
<evidence type="ECO:0000256" key="1">
    <source>
        <dbReference type="ARBA" id="ARBA00022741"/>
    </source>
</evidence>
<dbReference type="PANTHER" id="PTHR32071:SF117">
    <property type="entry name" value="PTS-DEPENDENT DIHYDROXYACETONE KINASE OPERON REGULATORY PROTEIN-RELATED"/>
    <property type="match status" value="1"/>
</dbReference>
<evidence type="ECO:0000313" key="8">
    <source>
        <dbReference type="EMBL" id="PZR08879.1"/>
    </source>
</evidence>
<evidence type="ECO:0000259" key="6">
    <source>
        <dbReference type="PROSITE" id="PS50006"/>
    </source>
</evidence>
<keyword evidence="3" id="KW-0805">Transcription regulation</keyword>
<dbReference type="InterPro" id="IPR058031">
    <property type="entry name" value="AAA_lid_NorR"/>
</dbReference>
<dbReference type="SMART" id="SM00382">
    <property type="entry name" value="AAA"/>
    <property type="match status" value="1"/>
</dbReference>
<comment type="caution">
    <text evidence="8">The sequence shown here is derived from an EMBL/GenBank/DDBJ whole genome shotgun (WGS) entry which is preliminary data.</text>
</comment>
<dbReference type="PROSITE" id="PS50045">
    <property type="entry name" value="SIGMA54_INTERACT_4"/>
    <property type="match status" value="1"/>
</dbReference>
<dbReference type="InterPro" id="IPR008984">
    <property type="entry name" value="SMAD_FHA_dom_sf"/>
</dbReference>
<name>A0A2W5SZH8_9BACT</name>
<evidence type="ECO:0000256" key="3">
    <source>
        <dbReference type="ARBA" id="ARBA00023015"/>
    </source>
</evidence>
<dbReference type="PROSITE" id="PS00676">
    <property type="entry name" value="SIGMA54_INTERACT_2"/>
    <property type="match status" value="1"/>
</dbReference>
<feature type="domain" description="FHA" evidence="6">
    <location>
        <begin position="145"/>
        <end position="194"/>
    </location>
</feature>
<evidence type="ECO:0000313" key="9">
    <source>
        <dbReference type="Proteomes" id="UP000249061"/>
    </source>
</evidence>
<dbReference type="SUPFAM" id="SSF52540">
    <property type="entry name" value="P-loop containing nucleoside triphosphate hydrolases"/>
    <property type="match status" value="1"/>
</dbReference>
<dbReference type="GO" id="GO:0006355">
    <property type="term" value="P:regulation of DNA-templated transcription"/>
    <property type="evidence" value="ECO:0007669"/>
    <property type="project" value="InterPro"/>
</dbReference>
<dbReference type="Gene3D" id="2.60.200.20">
    <property type="match status" value="2"/>
</dbReference>
<accession>A0A2W5SZH8</accession>
<dbReference type="PROSITE" id="PS50006">
    <property type="entry name" value="FHA_DOMAIN"/>
    <property type="match status" value="2"/>
</dbReference>
<dbReference type="InterPro" id="IPR027417">
    <property type="entry name" value="P-loop_NTPase"/>
</dbReference>
<keyword evidence="5" id="KW-0804">Transcription</keyword>
<dbReference type="Pfam" id="PF25601">
    <property type="entry name" value="AAA_lid_14"/>
    <property type="match status" value="1"/>
</dbReference>
<keyword evidence="2" id="KW-0067">ATP-binding</keyword>
<dbReference type="GO" id="GO:0043565">
    <property type="term" value="F:sequence-specific DNA binding"/>
    <property type="evidence" value="ECO:0007669"/>
    <property type="project" value="InterPro"/>
</dbReference>
<evidence type="ECO:0000256" key="5">
    <source>
        <dbReference type="ARBA" id="ARBA00023163"/>
    </source>
</evidence>
<evidence type="ECO:0000259" key="7">
    <source>
        <dbReference type="PROSITE" id="PS50045"/>
    </source>
</evidence>
<protein>
    <submittedName>
        <fullName evidence="8">Sigma-54-dependent Fis family transcriptional regulator</fullName>
    </submittedName>
</protein>
<keyword evidence="4" id="KW-0238">DNA-binding</keyword>
<dbReference type="FunFam" id="3.40.50.300:FF:000006">
    <property type="entry name" value="DNA-binding transcriptional regulator NtrC"/>
    <property type="match status" value="1"/>
</dbReference>
<dbReference type="CDD" id="cd00060">
    <property type="entry name" value="FHA"/>
    <property type="match status" value="2"/>
</dbReference>
<dbReference type="InterPro" id="IPR002078">
    <property type="entry name" value="Sigma_54_int"/>
</dbReference>
<dbReference type="Pfam" id="PF00158">
    <property type="entry name" value="Sigma54_activat"/>
    <property type="match status" value="1"/>
</dbReference>
<dbReference type="CDD" id="cd00009">
    <property type="entry name" value="AAA"/>
    <property type="match status" value="1"/>
</dbReference>
<dbReference type="PROSITE" id="PS00688">
    <property type="entry name" value="SIGMA54_INTERACT_3"/>
    <property type="match status" value="1"/>
</dbReference>
<organism evidence="8 9">
    <name type="scientific">Archangium gephyra</name>
    <dbReference type="NCBI Taxonomy" id="48"/>
    <lineage>
        <taxon>Bacteria</taxon>
        <taxon>Pseudomonadati</taxon>
        <taxon>Myxococcota</taxon>
        <taxon>Myxococcia</taxon>
        <taxon>Myxococcales</taxon>
        <taxon>Cystobacterineae</taxon>
        <taxon>Archangiaceae</taxon>
        <taxon>Archangium</taxon>
    </lineage>
</organism>
<dbReference type="EMBL" id="QFQP01000023">
    <property type="protein sequence ID" value="PZR08879.1"/>
    <property type="molecule type" value="Genomic_DNA"/>
</dbReference>